<feature type="compositionally biased region" description="Basic and acidic residues" evidence="1">
    <location>
        <begin position="196"/>
        <end position="211"/>
    </location>
</feature>
<proteinExistence type="predicted"/>
<feature type="transmembrane region" description="Helical" evidence="2">
    <location>
        <begin position="78"/>
        <end position="96"/>
    </location>
</feature>
<feature type="transmembrane region" description="Helical" evidence="2">
    <location>
        <begin position="171"/>
        <end position="190"/>
    </location>
</feature>
<evidence type="ECO:0000256" key="1">
    <source>
        <dbReference type="SAM" id="MobiDB-lite"/>
    </source>
</evidence>
<organism evidence="4 5">
    <name type="scientific">Natronocalculus amylovorans</name>
    <dbReference type="NCBI Taxonomy" id="2917812"/>
    <lineage>
        <taxon>Archaea</taxon>
        <taxon>Methanobacteriati</taxon>
        <taxon>Methanobacteriota</taxon>
        <taxon>Stenosarchaea group</taxon>
        <taxon>Halobacteria</taxon>
        <taxon>Halobacteriales</taxon>
        <taxon>Haloferacaceae</taxon>
        <taxon>Natronocalculus</taxon>
    </lineage>
</organism>
<evidence type="ECO:0000256" key="2">
    <source>
        <dbReference type="SAM" id="Phobius"/>
    </source>
</evidence>
<feature type="region of interest" description="Disordered" evidence="1">
    <location>
        <begin position="143"/>
        <end position="164"/>
    </location>
</feature>
<protein>
    <submittedName>
        <fullName evidence="4">DUF4129 domain-containing protein</fullName>
    </submittedName>
</protein>
<dbReference type="RefSeq" id="WP_174652934.1">
    <property type="nucleotide sequence ID" value="NZ_JAKRVX010000001.1"/>
</dbReference>
<keyword evidence="2" id="KW-0472">Membrane</keyword>
<keyword evidence="2" id="KW-0812">Transmembrane</keyword>
<dbReference type="Proteomes" id="UP001203207">
    <property type="component" value="Unassembled WGS sequence"/>
</dbReference>
<evidence type="ECO:0000313" key="4">
    <source>
        <dbReference type="EMBL" id="MCL9815526.1"/>
    </source>
</evidence>
<accession>A0AAE3FUQ4</accession>
<feature type="domain" description="Protein-glutamine gamma-glutamyltransferase-like C-terminal" evidence="3">
    <location>
        <begin position="243"/>
        <end position="310"/>
    </location>
</feature>
<name>A0AAE3FUQ4_9EURY</name>
<feature type="transmembrane region" description="Helical" evidence="2">
    <location>
        <begin position="103"/>
        <end position="125"/>
    </location>
</feature>
<comment type="caution">
    <text evidence="4">The sequence shown here is derived from an EMBL/GenBank/DDBJ whole genome shotgun (WGS) entry which is preliminary data.</text>
</comment>
<evidence type="ECO:0000259" key="3">
    <source>
        <dbReference type="Pfam" id="PF13559"/>
    </source>
</evidence>
<dbReference type="EMBL" id="JAKRVX010000001">
    <property type="protein sequence ID" value="MCL9815526.1"/>
    <property type="molecule type" value="Genomic_DNA"/>
</dbReference>
<feature type="compositionally biased region" description="Gly residues" evidence="1">
    <location>
        <begin position="143"/>
        <end position="157"/>
    </location>
</feature>
<gene>
    <name evidence="4" type="ORF">AArcSt2_01060</name>
</gene>
<dbReference type="AlphaFoldDB" id="A0AAE3FUQ4"/>
<dbReference type="Pfam" id="PF13559">
    <property type="entry name" value="DUF4129"/>
    <property type="match status" value="1"/>
</dbReference>
<reference evidence="4" key="1">
    <citation type="journal article" date="2022" name="Syst. Appl. Microbiol.">
        <title>Natronocalculus amylovorans gen. nov., sp. nov., and Natranaeroarchaeum aerophilus sp. nov., dominant culturable amylolytic natronoarchaea from hypersaline soda lakes in southwestern Siberia.</title>
        <authorList>
            <person name="Sorokin D.Y."/>
            <person name="Elcheninov A.G."/>
            <person name="Khizhniak T.V."/>
            <person name="Koenen M."/>
            <person name="Bale N.J."/>
            <person name="Damste J.S.S."/>
            <person name="Kublanov I.V."/>
        </authorList>
    </citation>
    <scope>NUCLEOTIDE SEQUENCE</scope>
    <source>
        <strain evidence="4">AArc-St2</strain>
    </source>
</reference>
<evidence type="ECO:0000313" key="5">
    <source>
        <dbReference type="Proteomes" id="UP001203207"/>
    </source>
</evidence>
<keyword evidence="5" id="KW-1185">Reference proteome</keyword>
<dbReference type="InterPro" id="IPR025403">
    <property type="entry name" value="TgpA-like_C"/>
</dbReference>
<feature type="region of interest" description="Disordered" evidence="1">
    <location>
        <begin position="196"/>
        <end position="218"/>
    </location>
</feature>
<reference evidence="4" key="2">
    <citation type="submission" date="2022-02" db="EMBL/GenBank/DDBJ databases">
        <authorList>
            <person name="Elcheninov A.G."/>
            <person name="Sorokin D.Y."/>
            <person name="Kublanov I.V."/>
        </authorList>
    </citation>
    <scope>NUCLEOTIDE SEQUENCE</scope>
    <source>
        <strain evidence="4">AArc-St2</strain>
    </source>
</reference>
<sequence length="325" mass="33738">MDRSALVAIAVALLAVMALAVGAATIDSAVTSDGTESGFGSGDGSFIGDSPGTDEQADAAPDRSFDIPFPCVTLLTEPTTLVVVFALWVAIGYLAYRDTGSLFAAGVLMAAVVFVFGPLYLVLAACGDPFDITLPVPDMGTGGGGDGGLFEGGGSPGEDGEQSPTVPIPTALFGLLLIIGLLGGVFLLLAGGTDRKEMPVDTGESTEKPDPSDNLQQAFGETAGNAADRLSQTETRTDQNEIYRAWISMTNALAVENPETTTPVEFCDTAVDAGIARSDAEALTRLFESVRYGKTTVTADREAEAIAILRRIEETYSTVEEDEST</sequence>
<keyword evidence="2" id="KW-1133">Transmembrane helix</keyword>